<protein>
    <submittedName>
        <fullName evidence="1">Uncharacterized protein</fullName>
    </submittedName>
</protein>
<sequence>MKRAGLVGFVFLVVMAMVPAAFCWNLTEVSGEGQIQAWRAHGNDNVGGAEFLDASAEFSAIGFRRVSGSLDLDGSLLGNSLEGPNFGLSWNLGSITSQANARGLLTDVETRGFIGQENWVVVGSLTNYAAGQNFTSAEYEIERSGWGPRSVEGGALVGGITFGFVNSTPSEKEAFITTRGGSLSWVHGTGCGDPVALGNGNIQLQSSMLKPGLAAVANGSGTAVYFASGPRFAAGSLKLTGHTEINTFPNGVHLSSSVKARSSSVSR</sequence>
<proteinExistence type="predicted"/>
<dbReference type="AlphaFoldDB" id="A0A2M7IJJ5"/>
<comment type="caution">
    <text evidence="1">The sequence shown here is derived from an EMBL/GenBank/DDBJ whole genome shotgun (WGS) entry which is preliminary data.</text>
</comment>
<gene>
    <name evidence="1" type="ORF">CO001_00020</name>
</gene>
<accession>A0A2M7IJJ5</accession>
<evidence type="ECO:0000313" key="2">
    <source>
        <dbReference type="Proteomes" id="UP000229561"/>
    </source>
</evidence>
<name>A0A2M7IJJ5_9BACT</name>
<organism evidence="1 2">
    <name type="scientific">Candidatus Portnoybacteria bacterium CG_4_8_14_3_um_filter_40_10</name>
    <dbReference type="NCBI Taxonomy" id="1974801"/>
    <lineage>
        <taxon>Bacteria</taxon>
        <taxon>Candidatus Portnoyibacteriota</taxon>
    </lineage>
</organism>
<reference evidence="2" key="1">
    <citation type="submission" date="2017-09" db="EMBL/GenBank/DDBJ databases">
        <title>Depth-based differentiation of microbial function through sediment-hosted aquifers and enrichment of novel symbionts in the deep terrestrial subsurface.</title>
        <authorList>
            <person name="Probst A.J."/>
            <person name="Ladd B."/>
            <person name="Jarett J.K."/>
            <person name="Geller-Mcgrath D.E."/>
            <person name="Sieber C.M.K."/>
            <person name="Emerson J.B."/>
            <person name="Anantharaman K."/>
            <person name="Thomas B.C."/>
            <person name="Malmstrom R."/>
            <person name="Stieglmeier M."/>
            <person name="Klingl A."/>
            <person name="Woyke T."/>
            <person name="Ryan C.M."/>
            <person name="Banfield J.F."/>
        </authorList>
    </citation>
    <scope>NUCLEOTIDE SEQUENCE [LARGE SCALE GENOMIC DNA]</scope>
</reference>
<dbReference type="Proteomes" id="UP000229561">
    <property type="component" value="Unassembled WGS sequence"/>
</dbReference>
<evidence type="ECO:0000313" key="1">
    <source>
        <dbReference type="EMBL" id="PIW76684.1"/>
    </source>
</evidence>
<dbReference type="EMBL" id="PFGY01000001">
    <property type="protein sequence ID" value="PIW76684.1"/>
    <property type="molecule type" value="Genomic_DNA"/>
</dbReference>